<name>I0Z056_COCSC</name>
<accession>I0Z056</accession>
<dbReference type="EMBL" id="AGSI01000006">
    <property type="protein sequence ID" value="EIE24025.1"/>
    <property type="molecule type" value="Genomic_DNA"/>
</dbReference>
<dbReference type="Proteomes" id="UP000007264">
    <property type="component" value="Unassembled WGS sequence"/>
</dbReference>
<feature type="region of interest" description="Disordered" evidence="1">
    <location>
        <begin position="1"/>
        <end position="20"/>
    </location>
</feature>
<dbReference type="PANTHER" id="PTHR14195">
    <property type="entry name" value="G PATCH DOMAIN CONTAINING PROTEIN 2"/>
    <property type="match status" value="1"/>
</dbReference>
<feature type="region of interest" description="Disordered" evidence="1">
    <location>
        <begin position="176"/>
        <end position="207"/>
    </location>
</feature>
<keyword evidence="4" id="KW-1185">Reference proteome</keyword>
<evidence type="ECO:0000313" key="3">
    <source>
        <dbReference type="EMBL" id="EIE24025.1"/>
    </source>
</evidence>
<feature type="domain" description="G-patch" evidence="2">
    <location>
        <begin position="164"/>
        <end position="207"/>
    </location>
</feature>
<dbReference type="InterPro" id="IPR051189">
    <property type="entry name" value="Splicing_assoc_domain"/>
</dbReference>
<dbReference type="InterPro" id="IPR000467">
    <property type="entry name" value="G_patch_dom"/>
</dbReference>
<sequence>MDAWQQDPDEDRQGARETGSYVCNASDDVLLHAQLRRARDRRRKKRKKDFASFNLEAVNDEIVAFVEDAAGSGGLELPDFSKMQRLQVRALAAVYGLKPRACGRTGQTLFKTPRTSPLTSEGQAQVERLLACSVPHGKPTPELKRELEAAMRSSRAALTRPIKADNKGSLMLRQMGWSEGSGLGASRQGRTEPIPMHLGQRRQGLGR</sequence>
<reference evidence="3 4" key="1">
    <citation type="journal article" date="2012" name="Genome Biol.">
        <title>The genome of the polar eukaryotic microalga coccomyxa subellipsoidea reveals traits of cold adaptation.</title>
        <authorList>
            <person name="Blanc G."/>
            <person name="Agarkova I."/>
            <person name="Grimwood J."/>
            <person name="Kuo A."/>
            <person name="Brueggeman A."/>
            <person name="Dunigan D."/>
            <person name="Gurnon J."/>
            <person name="Ladunga I."/>
            <person name="Lindquist E."/>
            <person name="Lucas S."/>
            <person name="Pangilinan J."/>
            <person name="Proschold T."/>
            <person name="Salamov A."/>
            <person name="Schmutz J."/>
            <person name="Weeks D."/>
            <person name="Yamada T."/>
            <person name="Claverie J.M."/>
            <person name="Grigoriev I."/>
            <person name="Van Etten J."/>
            <person name="Lomsadze A."/>
            <person name="Borodovsky M."/>
        </authorList>
    </citation>
    <scope>NUCLEOTIDE SEQUENCE [LARGE SCALE GENOMIC DNA]</scope>
    <source>
        <strain evidence="3 4">C-169</strain>
    </source>
</reference>
<proteinExistence type="predicted"/>
<evidence type="ECO:0000313" key="4">
    <source>
        <dbReference type="Proteomes" id="UP000007264"/>
    </source>
</evidence>
<dbReference type="AlphaFoldDB" id="I0Z056"/>
<dbReference type="OrthoDB" id="21470at2759"/>
<dbReference type="Pfam" id="PF01585">
    <property type="entry name" value="G-patch"/>
    <property type="match status" value="1"/>
</dbReference>
<gene>
    <name evidence="3" type="ORF">COCSUDRAFT_62552</name>
</gene>
<dbReference type="PROSITE" id="PS50174">
    <property type="entry name" value="G_PATCH"/>
    <property type="match status" value="1"/>
</dbReference>
<dbReference type="GeneID" id="17042023"/>
<dbReference type="RefSeq" id="XP_005648569.1">
    <property type="nucleotide sequence ID" value="XM_005648512.1"/>
</dbReference>
<evidence type="ECO:0000256" key="1">
    <source>
        <dbReference type="SAM" id="MobiDB-lite"/>
    </source>
</evidence>
<organism evidence="3 4">
    <name type="scientific">Coccomyxa subellipsoidea (strain C-169)</name>
    <name type="common">Green microalga</name>
    <dbReference type="NCBI Taxonomy" id="574566"/>
    <lineage>
        <taxon>Eukaryota</taxon>
        <taxon>Viridiplantae</taxon>
        <taxon>Chlorophyta</taxon>
        <taxon>core chlorophytes</taxon>
        <taxon>Trebouxiophyceae</taxon>
        <taxon>Trebouxiophyceae incertae sedis</taxon>
        <taxon>Coccomyxaceae</taxon>
        <taxon>Coccomyxa</taxon>
        <taxon>Coccomyxa subellipsoidea</taxon>
    </lineage>
</organism>
<evidence type="ECO:0000259" key="2">
    <source>
        <dbReference type="PROSITE" id="PS50174"/>
    </source>
</evidence>
<dbReference type="InterPro" id="IPR036867">
    <property type="entry name" value="R3H_dom_sf"/>
</dbReference>
<dbReference type="SMART" id="SM00443">
    <property type="entry name" value="G_patch"/>
    <property type="match status" value="1"/>
</dbReference>
<dbReference type="STRING" id="574566.I0Z056"/>
<dbReference type="GO" id="GO:0003676">
    <property type="term" value="F:nucleic acid binding"/>
    <property type="evidence" value="ECO:0007669"/>
    <property type="project" value="InterPro"/>
</dbReference>
<dbReference type="SUPFAM" id="SSF82708">
    <property type="entry name" value="R3H domain"/>
    <property type="match status" value="1"/>
</dbReference>
<comment type="caution">
    <text evidence="3">The sequence shown here is derived from an EMBL/GenBank/DDBJ whole genome shotgun (WGS) entry which is preliminary data.</text>
</comment>
<protein>
    <recommendedName>
        <fullName evidence="2">G-patch domain-containing protein</fullName>
    </recommendedName>
</protein>
<dbReference type="KEGG" id="csl:COCSUDRAFT_62552"/>